<reference evidence="8 9" key="1">
    <citation type="journal article" date="2011" name="J. Gen. Appl. Microbiol.">
        <title>Draft genome sequencing of the enigmatic yeast Saitoella complicata.</title>
        <authorList>
            <person name="Nishida H."/>
            <person name="Hamamoto M."/>
            <person name="Sugiyama J."/>
        </authorList>
    </citation>
    <scope>NUCLEOTIDE SEQUENCE [LARGE SCALE GENOMIC DNA]</scope>
    <source>
        <strain evidence="8 9">NRRL Y-17804</strain>
    </source>
</reference>
<sequence>MTNQPVDELFDPLLSLEESFYKEGYEQGYNDGLIQGEIEGRRFGLENAYQRFRDVGIISGRCLLWRAILSSPSSSSLNSDAVPAKAERQLAKLESLLAQVPMENSEGDDFDTLWLKIKNKVKVVSALVGEGGRGLVGVDGEEDVDGEIERGGWVGFLNEGFMEDWPTGRHRDVTSSNRCGARRQQEPLRNGVLGIRQKPAAPCTTALGISWHRTWLENPRRKGQVVHQHIYNPVIWTEKSRGEIGARNAWTCINRNEQISPEEFRETCSTQESFLKKKGGEAIYDTGALADIVDKAMEGYPKQVEQVRNGEVKVIKFLLGHIIREARGKAKADEIEKMLTERFGL</sequence>
<proteinExistence type="inferred from homology"/>
<dbReference type="PANTHER" id="PTHR28532">
    <property type="entry name" value="GEO13458P1"/>
    <property type="match status" value="1"/>
</dbReference>
<keyword evidence="3" id="KW-0067">ATP-binding</keyword>
<accession>A0A0E9NHK5</accession>
<evidence type="ECO:0008006" key="10">
    <source>
        <dbReference type="Google" id="ProtNLM"/>
    </source>
</evidence>
<dbReference type="EMBL" id="BACD03000021">
    <property type="protein sequence ID" value="GAO49324.1"/>
    <property type="molecule type" value="Genomic_DNA"/>
</dbReference>
<protein>
    <recommendedName>
        <fullName evidence="10">Essential protein Yae1 N-terminal domain-containing protein</fullName>
    </recommendedName>
</protein>
<evidence type="ECO:0000256" key="2">
    <source>
        <dbReference type="ARBA" id="ARBA00022741"/>
    </source>
</evidence>
<dbReference type="Pfam" id="PF09811">
    <property type="entry name" value="Yae1_N"/>
    <property type="match status" value="1"/>
</dbReference>
<evidence type="ECO:0000313" key="9">
    <source>
        <dbReference type="Proteomes" id="UP000033140"/>
    </source>
</evidence>
<comment type="similarity">
    <text evidence="5">Belongs to the LTO1 family.</text>
</comment>
<feature type="domain" description="Essential protein Yae1 N-terminal" evidence="7">
    <location>
        <begin position="24"/>
        <end position="62"/>
    </location>
</feature>
<dbReference type="GO" id="GO:0005524">
    <property type="term" value="F:ATP binding"/>
    <property type="evidence" value="ECO:0007669"/>
    <property type="project" value="UniProtKB-KW"/>
</dbReference>
<dbReference type="Pfam" id="PF02637">
    <property type="entry name" value="GatB_Yqey"/>
    <property type="match status" value="1"/>
</dbReference>
<name>A0A0E9NHK5_SAICN</name>
<dbReference type="PANTHER" id="PTHR28532:SF1">
    <property type="entry name" value="ORAL CANCER OVEREXPRESSED 1"/>
    <property type="match status" value="1"/>
</dbReference>
<keyword evidence="4" id="KW-0648">Protein biosynthesis</keyword>
<keyword evidence="1" id="KW-0436">Ligase</keyword>
<dbReference type="STRING" id="698492.A0A0E9NHK5"/>
<dbReference type="Proteomes" id="UP000033140">
    <property type="component" value="Unassembled WGS sequence"/>
</dbReference>
<gene>
    <name evidence="8" type="ORF">G7K_3475-t1</name>
</gene>
<evidence type="ECO:0000259" key="6">
    <source>
        <dbReference type="Pfam" id="PF02637"/>
    </source>
</evidence>
<evidence type="ECO:0000256" key="1">
    <source>
        <dbReference type="ARBA" id="ARBA00022598"/>
    </source>
</evidence>
<dbReference type="InterPro" id="IPR023168">
    <property type="entry name" value="GatB_Yqey_C_2"/>
</dbReference>
<evidence type="ECO:0000256" key="3">
    <source>
        <dbReference type="ARBA" id="ARBA00022840"/>
    </source>
</evidence>
<feature type="domain" description="Asn/Gln amidotransferase" evidence="6">
    <location>
        <begin position="268"/>
        <end position="342"/>
    </location>
</feature>
<evidence type="ECO:0000256" key="5">
    <source>
        <dbReference type="ARBA" id="ARBA00038090"/>
    </source>
</evidence>
<comment type="caution">
    <text evidence="8">The sequence shown here is derived from an EMBL/GenBank/DDBJ whole genome shotgun (WGS) entry which is preliminary data.</text>
</comment>
<dbReference type="InterPro" id="IPR052436">
    <property type="entry name" value="LTO1_adapter"/>
</dbReference>
<evidence type="ECO:0000259" key="7">
    <source>
        <dbReference type="Pfam" id="PF09811"/>
    </source>
</evidence>
<organism evidence="8 9">
    <name type="scientific">Saitoella complicata (strain BCRC 22490 / CBS 7301 / JCM 7358 / NBRC 10748 / NRRL Y-17804)</name>
    <dbReference type="NCBI Taxonomy" id="698492"/>
    <lineage>
        <taxon>Eukaryota</taxon>
        <taxon>Fungi</taxon>
        <taxon>Dikarya</taxon>
        <taxon>Ascomycota</taxon>
        <taxon>Taphrinomycotina</taxon>
        <taxon>Taphrinomycotina incertae sedis</taxon>
        <taxon>Saitoella</taxon>
    </lineage>
</organism>
<reference evidence="8 9" key="3">
    <citation type="journal article" date="2015" name="Genome Announc.">
        <title>Draft Genome Sequence of the Archiascomycetous Yeast Saitoella complicata.</title>
        <authorList>
            <person name="Yamauchi K."/>
            <person name="Kondo S."/>
            <person name="Hamamoto M."/>
            <person name="Takahashi Y."/>
            <person name="Ogura Y."/>
            <person name="Hayashi T."/>
            <person name="Nishida H."/>
        </authorList>
    </citation>
    <scope>NUCLEOTIDE SEQUENCE [LARGE SCALE GENOMIC DNA]</scope>
    <source>
        <strain evidence="8 9">NRRL Y-17804</strain>
    </source>
</reference>
<dbReference type="GO" id="GO:0006412">
    <property type="term" value="P:translation"/>
    <property type="evidence" value="ECO:0007669"/>
    <property type="project" value="UniProtKB-KW"/>
</dbReference>
<dbReference type="GO" id="GO:0016884">
    <property type="term" value="F:carbon-nitrogen ligase activity, with glutamine as amido-N-donor"/>
    <property type="evidence" value="ECO:0007669"/>
    <property type="project" value="InterPro"/>
</dbReference>
<keyword evidence="2" id="KW-0547">Nucleotide-binding</keyword>
<dbReference type="InterPro" id="IPR019191">
    <property type="entry name" value="Essential_protein_Yae1_N"/>
</dbReference>
<dbReference type="Gene3D" id="1.10.10.410">
    <property type="match status" value="1"/>
</dbReference>
<dbReference type="InterPro" id="IPR018027">
    <property type="entry name" value="Asn/Gln_amidotransferase"/>
</dbReference>
<evidence type="ECO:0000313" key="8">
    <source>
        <dbReference type="EMBL" id="GAO49324.1"/>
    </source>
</evidence>
<evidence type="ECO:0000256" key="4">
    <source>
        <dbReference type="ARBA" id="ARBA00022917"/>
    </source>
</evidence>
<dbReference type="SUPFAM" id="SSF89095">
    <property type="entry name" value="GatB/YqeY motif"/>
    <property type="match status" value="1"/>
</dbReference>
<dbReference type="InterPro" id="IPR003789">
    <property type="entry name" value="Asn/Gln_tRNA_amidoTrase-B-like"/>
</dbReference>
<dbReference type="AlphaFoldDB" id="A0A0E9NHK5"/>
<keyword evidence="9" id="KW-1185">Reference proteome</keyword>
<reference evidence="8 9" key="2">
    <citation type="journal article" date="2014" name="J. Gen. Appl. Microbiol.">
        <title>The early diverging ascomycetous budding yeast Saitoella complicata has three histone deacetylases belonging to the Clr6, Hos2, and Rpd3 lineages.</title>
        <authorList>
            <person name="Nishida H."/>
            <person name="Matsumoto T."/>
            <person name="Kondo S."/>
            <person name="Hamamoto M."/>
            <person name="Yoshikawa H."/>
        </authorList>
    </citation>
    <scope>NUCLEOTIDE SEQUENCE [LARGE SCALE GENOMIC DNA]</scope>
    <source>
        <strain evidence="8 9">NRRL Y-17804</strain>
    </source>
</reference>